<evidence type="ECO:0000313" key="1">
    <source>
        <dbReference type="EMBL" id="KAF3498137.1"/>
    </source>
</evidence>
<sequence length="104" mass="11945">MISLLILDFIRHEGDLGFKVLERKLKISWFHLYDEYPVKHEADRLPPPIIADFNGDGKKEVIVATNDAKIQPHTRRVDEGLWRSPFGLTRSVLPLGCGNGLWCY</sequence>
<name>A0ABQ7AJX8_BRACR</name>
<proteinExistence type="predicted"/>
<dbReference type="PANTHER" id="PTHR34284:SF1">
    <property type="entry name" value="FG-GAP REPEAT-CONTAINING PROTEIN"/>
    <property type="match status" value="1"/>
</dbReference>
<keyword evidence="2" id="KW-1185">Reference proteome</keyword>
<gene>
    <name evidence="1" type="ORF">DY000_02055996</name>
</gene>
<dbReference type="Proteomes" id="UP000266723">
    <property type="component" value="Unassembled WGS sequence"/>
</dbReference>
<comment type="caution">
    <text evidence="1">The sequence shown here is derived from an EMBL/GenBank/DDBJ whole genome shotgun (WGS) entry which is preliminary data.</text>
</comment>
<reference evidence="1 2" key="1">
    <citation type="journal article" date="2020" name="BMC Genomics">
        <title>Intraspecific diversification of the crop wild relative Brassica cretica Lam. using demographic model selection.</title>
        <authorList>
            <person name="Kioukis A."/>
            <person name="Michalopoulou V.A."/>
            <person name="Briers L."/>
            <person name="Pirintsos S."/>
            <person name="Studholme D.J."/>
            <person name="Pavlidis P."/>
            <person name="Sarris P.F."/>
        </authorList>
    </citation>
    <scope>NUCLEOTIDE SEQUENCE [LARGE SCALE GENOMIC DNA]</scope>
    <source>
        <strain evidence="2">cv. PFS-1207/04</strain>
    </source>
</reference>
<dbReference type="EMBL" id="QGKV02002055">
    <property type="protein sequence ID" value="KAF3498137.1"/>
    <property type="molecule type" value="Genomic_DNA"/>
</dbReference>
<dbReference type="PANTHER" id="PTHR34284">
    <property type="entry name" value="FG-GAP REPEAT-CONTAINING PROTEIN"/>
    <property type="match status" value="1"/>
</dbReference>
<evidence type="ECO:0000313" key="2">
    <source>
        <dbReference type="Proteomes" id="UP000266723"/>
    </source>
</evidence>
<accession>A0ABQ7AJX8</accession>
<organism evidence="1 2">
    <name type="scientific">Brassica cretica</name>
    <name type="common">Mustard</name>
    <dbReference type="NCBI Taxonomy" id="69181"/>
    <lineage>
        <taxon>Eukaryota</taxon>
        <taxon>Viridiplantae</taxon>
        <taxon>Streptophyta</taxon>
        <taxon>Embryophyta</taxon>
        <taxon>Tracheophyta</taxon>
        <taxon>Spermatophyta</taxon>
        <taxon>Magnoliopsida</taxon>
        <taxon>eudicotyledons</taxon>
        <taxon>Gunneridae</taxon>
        <taxon>Pentapetalae</taxon>
        <taxon>rosids</taxon>
        <taxon>malvids</taxon>
        <taxon>Brassicales</taxon>
        <taxon>Brassicaceae</taxon>
        <taxon>Brassiceae</taxon>
        <taxon>Brassica</taxon>
    </lineage>
</organism>
<evidence type="ECO:0008006" key="3">
    <source>
        <dbReference type="Google" id="ProtNLM"/>
    </source>
</evidence>
<protein>
    <recommendedName>
        <fullName evidence="3">FG-GAP repeat-containing protein</fullName>
    </recommendedName>
</protein>